<organism evidence="2 3">
    <name type="scientific">Herminiimonas contaminans</name>
    <dbReference type="NCBI Taxonomy" id="1111140"/>
    <lineage>
        <taxon>Bacteria</taxon>
        <taxon>Pseudomonadati</taxon>
        <taxon>Pseudomonadota</taxon>
        <taxon>Betaproteobacteria</taxon>
        <taxon>Burkholderiales</taxon>
        <taxon>Oxalobacteraceae</taxon>
        <taxon>Herminiimonas</taxon>
    </lineage>
</organism>
<name>A0ABS0EWV2_9BURK</name>
<dbReference type="PROSITE" id="PS51819">
    <property type="entry name" value="VOC"/>
    <property type="match status" value="1"/>
</dbReference>
<dbReference type="PANTHER" id="PTHR46142">
    <property type="match status" value="1"/>
</dbReference>
<dbReference type="SUPFAM" id="SSF54593">
    <property type="entry name" value="Glyoxalase/Bleomycin resistance protein/Dihydroxybiphenyl dioxygenase"/>
    <property type="match status" value="1"/>
</dbReference>
<dbReference type="InterPro" id="IPR037523">
    <property type="entry name" value="VOC_core"/>
</dbReference>
<dbReference type="Pfam" id="PF00903">
    <property type="entry name" value="Glyoxalase"/>
    <property type="match status" value="1"/>
</dbReference>
<dbReference type="EMBL" id="JADOEL010000017">
    <property type="protein sequence ID" value="MBF8179319.1"/>
    <property type="molecule type" value="Genomic_DNA"/>
</dbReference>
<dbReference type="InterPro" id="IPR029068">
    <property type="entry name" value="Glyas_Bleomycin-R_OHBP_Dase"/>
</dbReference>
<dbReference type="Gene3D" id="3.10.180.10">
    <property type="entry name" value="2,3-Dihydroxybiphenyl 1,2-Dioxygenase, domain 1"/>
    <property type="match status" value="1"/>
</dbReference>
<protein>
    <submittedName>
        <fullName evidence="2">VOC family protein</fullName>
    </submittedName>
</protein>
<dbReference type="PANTHER" id="PTHR46142:SF3">
    <property type="entry name" value="F18B13.24 PROTEIN"/>
    <property type="match status" value="1"/>
</dbReference>
<dbReference type="RefSeq" id="WP_195876393.1">
    <property type="nucleotide sequence ID" value="NZ_JADOEL010000017.1"/>
</dbReference>
<gene>
    <name evidence="2" type="ORF">IXC47_16675</name>
</gene>
<keyword evidence="3" id="KW-1185">Reference proteome</keyword>
<dbReference type="Proteomes" id="UP000657372">
    <property type="component" value="Unassembled WGS sequence"/>
</dbReference>
<comment type="caution">
    <text evidence="2">The sequence shown here is derived from an EMBL/GenBank/DDBJ whole genome shotgun (WGS) entry which is preliminary data.</text>
</comment>
<sequence>MKIDHATIVTPQLEAVRLFFCDIVGLTAGERPPFGFDGYWLYHDGKAVIHLIKTNSERPLTKSPTRIDHIAFRVDSADEWNKLIARLQAATYEYESSEVPATGERQLFVVPTPGVMIEFVTAAA</sequence>
<evidence type="ECO:0000259" key="1">
    <source>
        <dbReference type="PROSITE" id="PS51819"/>
    </source>
</evidence>
<feature type="domain" description="VOC" evidence="1">
    <location>
        <begin position="2"/>
        <end position="122"/>
    </location>
</feature>
<dbReference type="InterPro" id="IPR004360">
    <property type="entry name" value="Glyas_Fos-R_dOase_dom"/>
</dbReference>
<reference evidence="2 3" key="1">
    <citation type="submission" date="2020-11" db="EMBL/GenBank/DDBJ databases">
        <title>WGS of Herminiimonas contaminans strain Marseille-Q4544 isolated from planarians Schmidtea mediterranea.</title>
        <authorList>
            <person name="Kangale L."/>
        </authorList>
    </citation>
    <scope>NUCLEOTIDE SEQUENCE [LARGE SCALE GENOMIC DNA]</scope>
    <source>
        <strain evidence="2 3">Marseille-Q4544</strain>
    </source>
</reference>
<accession>A0ABS0EWV2</accession>
<evidence type="ECO:0000313" key="3">
    <source>
        <dbReference type="Proteomes" id="UP000657372"/>
    </source>
</evidence>
<proteinExistence type="predicted"/>
<evidence type="ECO:0000313" key="2">
    <source>
        <dbReference type="EMBL" id="MBF8179319.1"/>
    </source>
</evidence>